<feature type="domain" description="Fibronectin type III-like" evidence="4">
    <location>
        <begin position="661"/>
        <end position="731"/>
    </location>
</feature>
<dbReference type="Pfam" id="PF01915">
    <property type="entry name" value="Glyco_hydro_3_C"/>
    <property type="match status" value="1"/>
</dbReference>
<protein>
    <submittedName>
        <fullName evidence="5">Beta-glucosidase</fullName>
        <ecNumber evidence="5">3.2.1.21</ecNumber>
    </submittedName>
</protein>
<dbReference type="OrthoDB" id="9781691at2"/>
<evidence type="ECO:0000256" key="3">
    <source>
        <dbReference type="SAM" id="SignalP"/>
    </source>
</evidence>
<proteinExistence type="inferred from homology"/>
<dbReference type="InterPro" id="IPR050288">
    <property type="entry name" value="Cellulose_deg_GH3"/>
</dbReference>
<dbReference type="Proteomes" id="UP000001492">
    <property type="component" value="Chromosome 2"/>
</dbReference>
<dbReference type="InterPro" id="IPR002772">
    <property type="entry name" value="Glyco_hydro_3_C"/>
</dbReference>
<keyword evidence="6" id="KW-1185">Reference proteome</keyword>
<feature type="signal peptide" evidence="3">
    <location>
        <begin position="1"/>
        <end position="31"/>
    </location>
</feature>
<evidence type="ECO:0000313" key="5">
    <source>
        <dbReference type="EMBL" id="ADU14859.1"/>
    </source>
</evidence>
<dbReference type="Pfam" id="PF00933">
    <property type="entry name" value="Glyco_hydro_3"/>
    <property type="match status" value="1"/>
</dbReference>
<dbReference type="STRING" id="573065.Astex_3224"/>
<dbReference type="SUPFAM" id="SSF52279">
    <property type="entry name" value="Beta-D-glucan exohydrolase, C-terminal domain"/>
    <property type="match status" value="1"/>
</dbReference>
<dbReference type="AlphaFoldDB" id="E8RTN8"/>
<dbReference type="GO" id="GO:0005975">
    <property type="term" value="P:carbohydrate metabolic process"/>
    <property type="evidence" value="ECO:0007669"/>
    <property type="project" value="InterPro"/>
</dbReference>
<dbReference type="GO" id="GO:0008422">
    <property type="term" value="F:beta-glucosidase activity"/>
    <property type="evidence" value="ECO:0007669"/>
    <property type="project" value="UniProtKB-EC"/>
</dbReference>
<keyword evidence="5" id="KW-0326">Glycosidase</keyword>
<dbReference type="EMBL" id="CP002396">
    <property type="protein sequence ID" value="ADU14859.1"/>
    <property type="molecule type" value="Genomic_DNA"/>
</dbReference>
<dbReference type="Gene3D" id="2.60.40.10">
    <property type="entry name" value="Immunoglobulins"/>
    <property type="match status" value="1"/>
</dbReference>
<dbReference type="HOGENOM" id="CLU_004542_4_1_5"/>
<evidence type="ECO:0000256" key="1">
    <source>
        <dbReference type="ARBA" id="ARBA00005336"/>
    </source>
</evidence>
<evidence type="ECO:0000313" key="6">
    <source>
        <dbReference type="Proteomes" id="UP000001492"/>
    </source>
</evidence>
<dbReference type="PRINTS" id="PR00133">
    <property type="entry name" value="GLHYDRLASE3"/>
</dbReference>
<gene>
    <name evidence="5" type="ordered locus">Astex_3224</name>
</gene>
<dbReference type="Gene3D" id="3.40.50.1700">
    <property type="entry name" value="Glycoside hydrolase family 3 C-terminal domain"/>
    <property type="match status" value="1"/>
</dbReference>
<dbReference type="SUPFAM" id="SSF51445">
    <property type="entry name" value="(Trans)glycosidases"/>
    <property type="match status" value="1"/>
</dbReference>
<organism evidence="5 6">
    <name type="scientific">Asticcacaulis excentricus (strain ATCC 15261 / DSM 4724 / KCTC 12464 / NCIMB 9791 / VKM B-1370 / CB 48)</name>
    <dbReference type="NCBI Taxonomy" id="573065"/>
    <lineage>
        <taxon>Bacteria</taxon>
        <taxon>Pseudomonadati</taxon>
        <taxon>Pseudomonadota</taxon>
        <taxon>Alphaproteobacteria</taxon>
        <taxon>Caulobacterales</taxon>
        <taxon>Caulobacteraceae</taxon>
        <taxon>Asticcacaulis</taxon>
    </lineage>
</organism>
<feature type="chain" id="PRO_5003230083" evidence="3">
    <location>
        <begin position="32"/>
        <end position="756"/>
    </location>
</feature>
<dbReference type="InterPro" id="IPR001764">
    <property type="entry name" value="Glyco_hydro_3_N"/>
</dbReference>
<dbReference type="eggNOG" id="COG1472">
    <property type="taxonomic scope" value="Bacteria"/>
</dbReference>
<dbReference type="Pfam" id="PF14310">
    <property type="entry name" value="Fn3-like"/>
    <property type="match status" value="1"/>
</dbReference>
<evidence type="ECO:0000259" key="4">
    <source>
        <dbReference type="SMART" id="SM01217"/>
    </source>
</evidence>
<dbReference type="SMART" id="SM01217">
    <property type="entry name" value="Fn3_like"/>
    <property type="match status" value="1"/>
</dbReference>
<comment type="similarity">
    <text evidence="1">Belongs to the glycosyl hydrolase 3 family.</text>
</comment>
<dbReference type="InterPro" id="IPR013783">
    <property type="entry name" value="Ig-like_fold"/>
</dbReference>
<dbReference type="InterPro" id="IPR036881">
    <property type="entry name" value="Glyco_hydro_3_C_sf"/>
</dbReference>
<dbReference type="InterPro" id="IPR036962">
    <property type="entry name" value="Glyco_hydro_3_N_sf"/>
</dbReference>
<dbReference type="PANTHER" id="PTHR42715:SF10">
    <property type="entry name" value="BETA-GLUCOSIDASE"/>
    <property type="match status" value="1"/>
</dbReference>
<dbReference type="Gene3D" id="3.20.20.300">
    <property type="entry name" value="Glycoside hydrolase, family 3, N-terminal domain"/>
    <property type="match status" value="1"/>
</dbReference>
<dbReference type="InterPro" id="IPR017853">
    <property type="entry name" value="GH"/>
</dbReference>
<evidence type="ECO:0000256" key="2">
    <source>
        <dbReference type="ARBA" id="ARBA00022801"/>
    </source>
</evidence>
<dbReference type="InterPro" id="IPR026891">
    <property type="entry name" value="Fn3-like"/>
</dbReference>
<keyword evidence="3" id="KW-0732">Signal</keyword>
<accession>E8RTN8</accession>
<dbReference type="EC" id="3.2.1.21" evidence="5"/>
<name>E8RTN8_ASTEC</name>
<sequence length="756" mass="80465">MSLQPLRAALLLSASLLAASPLMVVAQNAYAEAVAPWMDRTLSTDQRVAMLLAQMTAEEKRLLVFGYASGDQLTQFDPSVIPGLNTKEVVANVIPGSAGYIPGIPRLGIPAQFQTDASMGVRNHLMPRTSLPSSLATAASWDPQVTEAGGRMIGTEARLSGFNIMLAGGINLLREPRNGRNFEYTGEDPLLAAEMGAGLIRGVQSVHVVSTVKHFSINAQETGRTTLSAQISEPALRMSDNLAFELAIERSSPGSVMCSYNKINDVHACENEALLTDTLKRDWGYKGYVMSDWGAVHSTVQAANAGLDQQSGFPFDKQAYFGEGLKRALLDGSVPASRLDDMVRRILWALIDKGVMANPVAKGEIDFEAHHRVAQTAAEDSLVLLKNDKALLPLSGRKQILLVGSYADKGVLAGGGSSSVSPVGGNAVTGLEPKGWPGPVVWQPSSPLKALQAQLPKARISYLSGDDLNAAARAARSADVVIVFVHQWAGEGFDVSLDLNGQQDELVRAVAKANPNTVVVVESGGPVFMPWKDEVRAILSAFYPGARGGAAIARVLSGKVNPSGHLPLTFPASEAQFVHQDLPGGDLPPNSSFTVRYTEGAAVGYKWFDLKGYTPLFAFGQGLSYTTFRMDGLKAQAVAGAGERLAIDFTLSNTGAREGKAVGQVYVAAPKSAGWEAPRRLVGFRKLSLSKGQSQTVSLTVDPRLLAVYDEATSEWVIAPGTYEVQLGAASDDIRTRVKVTLAGQRFAARQVKAVP</sequence>
<dbReference type="RefSeq" id="WP_013480680.1">
    <property type="nucleotide sequence ID" value="NC_014817.1"/>
</dbReference>
<dbReference type="PANTHER" id="PTHR42715">
    <property type="entry name" value="BETA-GLUCOSIDASE"/>
    <property type="match status" value="1"/>
</dbReference>
<dbReference type="KEGG" id="aex:Astex_3224"/>
<keyword evidence="2 5" id="KW-0378">Hydrolase</keyword>
<reference evidence="6" key="1">
    <citation type="submission" date="2010-12" db="EMBL/GenBank/DDBJ databases">
        <title>Complete sequence of chromosome 2 of Asticcacaulis excentricus CB 48.</title>
        <authorList>
            <consortium name="US DOE Joint Genome Institute"/>
            <person name="Lucas S."/>
            <person name="Copeland A."/>
            <person name="Lapidus A."/>
            <person name="Cheng J.-F."/>
            <person name="Bruce D."/>
            <person name="Goodwin L."/>
            <person name="Pitluck S."/>
            <person name="Teshima H."/>
            <person name="Davenport K."/>
            <person name="Detter J.C."/>
            <person name="Han C."/>
            <person name="Tapia R."/>
            <person name="Land M."/>
            <person name="Hauser L."/>
            <person name="Jeffries C."/>
            <person name="Kyrpides N."/>
            <person name="Ivanova N."/>
            <person name="Ovchinnikova G."/>
            <person name="Brun Y.V."/>
            <person name="Woyke T."/>
        </authorList>
    </citation>
    <scope>NUCLEOTIDE SEQUENCE [LARGE SCALE GENOMIC DNA]</scope>
    <source>
        <strain evidence="6">ATCC 15261 / DSM 4724 / KCTC 12464 / NCIMB 9791 / VKM B-1370 / CB 48</strain>
    </source>
</reference>